<evidence type="ECO:0000259" key="2">
    <source>
        <dbReference type="Pfam" id="PF20736"/>
    </source>
</evidence>
<keyword evidence="4" id="KW-1185">Reference proteome</keyword>
<evidence type="ECO:0000259" key="1">
    <source>
        <dbReference type="Pfam" id="PF07944"/>
    </source>
</evidence>
<accession>A0ABD5Q986</accession>
<dbReference type="SUPFAM" id="SSF48208">
    <property type="entry name" value="Six-hairpin glycosidases"/>
    <property type="match status" value="1"/>
</dbReference>
<feature type="domain" description="Non-reducing end beta-L-arabinofuranosidase-like GH127 middle" evidence="2">
    <location>
        <begin position="407"/>
        <end position="496"/>
    </location>
</feature>
<comment type="caution">
    <text evidence="3">The sequence shown here is derived from an EMBL/GenBank/DDBJ whole genome shotgun (WGS) entry which is preliminary data.</text>
</comment>
<proteinExistence type="predicted"/>
<dbReference type="PANTHER" id="PTHR31151">
    <property type="entry name" value="PROLINE-TRNA LIGASE (DUF1680)"/>
    <property type="match status" value="1"/>
</dbReference>
<dbReference type="AlphaFoldDB" id="A0ABD5Q986"/>
<dbReference type="InterPro" id="IPR008928">
    <property type="entry name" value="6-hairpin_glycosidase_sf"/>
</dbReference>
<name>A0ABD5Q986_9EURY</name>
<dbReference type="Proteomes" id="UP001595925">
    <property type="component" value="Unassembled WGS sequence"/>
</dbReference>
<dbReference type="InterPro" id="IPR049046">
    <property type="entry name" value="Beta-AFase-like_GH127_middle"/>
</dbReference>
<dbReference type="Pfam" id="PF20736">
    <property type="entry name" value="Glyco_hydro127M"/>
    <property type="match status" value="1"/>
</dbReference>
<feature type="domain" description="Non-reducing end beta-L-arabinofuranosidase-like GH127 catalytic" evidence="1">
    <location>
        <begin position="76"/>
        <end position="392"/>
    </location>
</feature>
<dbReference type="PANTHER" id="PTHR31151:SF0">
    <property type="entry name" value="PROLINE-TRNA LIGASE (DUF1680)"/>
    <property type="match status" value="1"/>
</dbReference>
<protein>
    <submittedName>
        <fullName evidence="3">Beta-L-arabinofuranosidase domain-containing protein</fullName>
    </submittedName>
</protein>
<dbReference type="Pfam" id="PF07944">
    <property type="entry name" value="Beta-AFase-like_GH127_cat"/>
    <property type="match status" value="1"/>
</dbReference>
<evidence type="ECO:0000313" key="4">
    <source>
        <dbReference type="Proteomes" id="UP001595925"/>
    </source>
</evidence>
<dbReference type="InterPro" id="IPR012878">
    <property type="entry name" value="Beta-AFase-like_GH127_cat"/>
</dbReference>
<evidence type="ECO:0000313" key="3">
    <source>
        <dbReference type="EMBL" id="MFC4986281.1"/>
    </source>
</evidence>
<organism evidence="3 4">
    <name type="scientific">Saliphagus infecundisoli</name>
    <dbReference type="NCBI Taxonomy" id="1849069"/>
    <lineage>
        <taxon>Archaea</taxon>
        <taxon>Methanobacteriati</taxon>
        <taxon>Methanobacteriota</taxon>
        <taxon>Stenosarchaea group</taxon>
        <taxon>Halobacteria</taxon>
        <taxon>Halobacteriales</taxon>
        <taxon>Natrialbaceae</taxon>
        <taxon>Saliphagus</taxon>
    </lineage>
</organism>
<sequence>MVAEWWEQMSATRIRPVERAYDLLPLGAIEPRGWLRQQLEIQANGLTGHLDECWSDIGDSQWLGGERGGWERGPYYVDGLLPLAHLLNDEALIKKSEMWVEAFLDSQDDDGWIGPAEQARDQGYEYDPWPRFVVLKVLRQYYEVSGEERILNAMLSFCEYLSTALDDNPLESWGHYRWADLVVSVLWLSERTDEPWLLNLARTAAEQGFEWGNHFDGLHGFRRPHTTKRDETDHAAHVVNNAMGIKAPGVRYLLTGKTDDRVGSAQAINALDRYHGQATGLYSGDEFFGGKHPSRGTELCGVVEYMYSLEVLASIHGNARFGDRLERLAFNGLPATFTPDMWTQQYDQQANQVICNVAEKDWFNDPEANVFGLAPNFGCCTANMHQGWPKFASHLWMRDGDELATIAFAPNAVTTDLDGQQITVSEETNYPFGESVVFTVETDEPATFALSIRLPWWVETTTVTTPDHGTETIEATADYHTVERRWTDGDAVKVAFETPTRVERRYHGAVTIHRGPLTFSFPIDAERKQIGGKIPHADWEFYPTEPWNYGLELNLDDPASSVSVAFNEPGNVPFSPESAPVTASVDGQLVADWGMDSDYAWADTVPSGVVRGGGDSESLTLIPYGCTNLRVTEFPWVQ</sequence>
<reference evidence="3 4" key="1">
    <citation type="journal article" date="2019" name="Int. J. Syst. Evol. Microbiol.">
        <title>The Global Catalogue of Microorganisms (GCM) 10K type strain sequencing project: providing services to taxonomists for standard genome sequencing and annotation.</title>
        <authorList>
            <consortium name="The Broad Institute Genomics Platform"/>
            <consortium name="The Broad Institute Genome Sequencing Center for Infectious Disease"/>
            <person name="Wu L."/>
            <person name="Ma J."/>
        </authorList>
    </citation>
    <scope>NUCLEOTIDE SEQUENCE [LARGE SCALE GENOMIC DNA]</scope>
    <source>
        <strain evidence="3 4">CGMCC 1.15824</strain>
    </source>
</reference>
<gene>
    <name evidence="3" type="ORF">ACFPFO_00525</name>
</gene>
<dbReference type="RefSeq" id="WP_343230308.1">
    <property type="nucleotide sequence ID" value="NZ_JAIVEF010000013.1"/>
</dbReference>
<dbReference type="EMBL" id="JBHSJG010000003">
    <property type="protein sequence ID" value="MFC4986281.1"/>
    <property type="molecule type" value="Genomic_DNA"/>
</dbReference>